<dbReference type="AlphaFoldDB" id="A0A9P6KU74"/>
<feature type="transmembrane region" description="Helical" evidence="1">
    <location>
        <begin position="60"/>
        <end position="76"/>
    </location>
</feature>
<feature type="transmembrane region" description="Helical" evidence="1">
    <location>
        <begin position="125"/>
        <end position="146"/>
    </location>
</feature>
<feature type="transmembrane region" description="Helical" evidence="1">
    <location>
        <begin position="288"/>
        <end position="306"/>
    </location>
</feature>
<keyword evidence="1" id="KW-1133">Transmembrane helix</keyword>
<dbReference type="PANTHER" id="PTHR35184">
    <property type="entry name" value="YALI0C10208P"/>
    <property type="match status" value="1"/>
</dbReference>
<dbReference type="Proteomes" id="UP000756921">
    <property type="component" value="Unassembled WGS sequence"/>
</dbReference>
<name>A0A9P6KU74_9PLEO</name>
<dbReference type="EMBL" id="WJXW01000002">
    <property type="protein sequence ID" value="KAF9739628.1"/>
    <property type="molecule type" value="Genomic_DNA"/>
</dbReference>
<keyword evidence="3" id="KW-1185">Reference proteome</keyword>
<feature type="transmembrane region" description="Helical" evidence="1">
    <location>
        <begin position="250"/>
        <end position="268"/>
    </location>
</feature>
<keyword evidence="1" id="KW-0472">Membrane</keyword>
<evidence type="ECO:0000256" key="1">
    <source>
        <dbReference type="SAM" id="Phobius"/>
    </source>
</evidence>
<feature type="transmembrane region" description="Helical" evidence="1">
    <location>
        <begin position="166"/>
        <end position="187"/>
    </location>
</feature>
<protein>
    <submittedName>
        <fullName evidence="2">Uncharacterized protein</fullName>
    </submittedName>
</protein>
<feature type="transmembrane region" description="Helical" evidence="1">
    <location>
        <begin position="207"/>
        <end position="229"/>
    </location>
</feature>
<dbReference type="InterPro" id="IPR021460">
    <property type="entry name" value="DUF3112"/>
</dbReference>
<evidence type="ECO:0000313" key="2">
    <source>
        <dbReference type="EMBL" id="KAF9739628.1"/>
    </source>
</evidence>
<comment type="caution">
    <text evidence="2">The sequence shown here is derived from an EMBL/GenBank/DDBJ whole genome shotgun (WGS) entry which is preliminary data.</text>
</comment>
<reference evidence="2" key="1">
    <citation type="journal article" date="2020" name="Mol. Plant Microbe Interact.">
        <title>Genome Sequence of the Biocontrol Agent Coniothyrium minitans strain Conio (IMI 134523).</title>
        <authorList>
            <person name="Patel D."/>
            <person name="Shittu T.A."/>
            <person name="Baroncelli R."/>
            <person name="Muthumeenakshi S."/>
            <person name="Osborne T.H."/>
            <person name="Janganan T.K."/>
            <person name="Sreenivasaprasad S."/>
        </authorList>
    </citation>
    <scope>NUCLEOTIDE SEQUENCE</scope>
    <source>
        <strain evidence="2">Conio</strain>
    </source>
</reference>
<dbReference type="Pfam" id="PF11309">
    <property type="entry name" value="DUF3112"/>
    <property type="match status" value="1"/>
</dbReference>
<feature type="transmembrane region" description="Helical" evidence="1">
    <location>
        <begin position="29"/>
        <end position="48"/>
    </location>
</feature>
<accession>A0A9P6KU74</accession>
<keyword evidence="1" id="KW-0812">Transmembrane</keyword>
<dbReference type="OrthoDB" id="3357002at2759"/>
<gene>
    <name evidence="2" type="ORF">PMIN01_02262</name>
</gene>
<proteinExistence type="predicted"/>
<dbReference type="PANTHER" id="PTHR35184:SF1">
    <property type="entry name" value="INTEGRAL MEMBRANE PROTEIN"/>
    <property type="match status" value="1"/>
</dbReference>
<evidence type="ECO:0000313" key="3">
    <source>
        <dbReference type="Proteomes" id="UP000756921"/>
    </source>
</evidence>
<organism evidence="2 3">
    <name type="scientific">Paraphaeosphaeria minitans</name>
    <dbReference type="NCBI Taxonomy" id="565426"/>
    <lineage>
        <taxon>Eukaryota</taxon>
        <taxon>Fungi</taxon>
        <taxon>Dikarya</taxon>
        <taxon>Ascomycota</taxon>
        <taxon>Pezizomycotina</taxon>
        <taxon>Dothideomycetes</taxon>
        <taxon>Pleosporomycetidae</taxon>
        <taxon>Pleosporales</taxon>
        <taxon>Massarineae</taxon>
        <taxon>Didymosphaeriaceae</taxon>
        <taxon>Paraphaeosphaeria</taxon>
    </lineage>
</organism>
<sequence length="359" mass="39995">MSTQSQSTSGPYRPTTWALGGVPKKNIDIPVTAIFLCLYMLGAATHMTIFQYNKRRGHKFLFNGMIFVLSTAQQLRGQDQLVGSTFIPSIPPASYAHLLPGFCMARITTCTLRIASISLPTNIRLAIAAQIFVAAGILLIFIINLIWSQRILRAHHPLGWHPSLRWVFNALYAVVVFTLAILITSVVQSFYTLRPRTRNIDRALQLYGATLFAVVAFLPIPIVALALVLSRASKRKVETFGQGRHRTKMAVLMAGAALCCLGASYRAGVFWMRPVPHSQPEPARFHRGWFYFMNFGLEILVLYLYAIMRVDLRFHIPDGAKGPGSYRAAGKSEGDVVAVESVRAQVTRDSEEEPKEEEV</sequence>